<evidence type="ECO:0000259" key="5">
    <source>
        <dbReference type="PROSITE" id="PS51194"/>
    </source>
</evidence>
<accession>A0A930PQB1</accession>
<dbReference type="AlphaFoldDB" id="A0A930PQB1"/>
<evidence type="ECO:0000313" key="6">
    <source>
        <dbReference type="EMBL" id="MBF1657271.1"/>
    </source>
</evidence>
<dbReference type="PANTHER" id="PTHR47957">
    <property type="entry name" value="ATP-DEPENDENT HELICASE HRQ1"/>
    <property type="match status" value="1"/>
</dbReference>
<dbReference type="Pfam" id="PF00270">
    <property type="entry name" value="DEAD"/>
    <property type="match status" value="1"/>
</dbReference>
<dbReference type="InterPro" id="IPR055227">
    <property type="entry name" value="HRQ1_WHD"/>
</dbReference>
<dbReference type="InterPro" id="IPR027417">
    <property type="entry name" value="P-loop_NTPase"/>
</dbReference>
<dbReference type="GO" id="GO:0005524">
    <property type="term" value="F:ATP binding"/>
    <property type="evidence" value="ECO:0007669"/>
    <property type="project" value="UniProtKB-KW"/>
</dbReference>
<dbReference type="GO" id="GO:0036297">
    <property type="term" value="P:interstrand cross-link repair"/>
    <property type="evidence" value="ECO:0007669"/>
    <property type="project" value="TreeGrafter"/>
</dbReference>
<dbReference type="InterPro" id="IPR014001">
    <property type="entry name" value="Helicase_ATP-bd"/>
</dbReference>
<evidence type="ECO:0000256" key="1">
    <source>
        <dbReference type="ARBA" id="ARBA00022741"/>
    </source>
</evidence>
<feature type="region of interest" description="Disordered" evidence="3">
    <location>
        <begin position="1"/>
        <end position="36"/>
    </location>
</feature>
<dbReference type="PANTHER" id="PTHR47957:SF3">
    <property type="entry name" value="ATP-DEPENDENT HELICASE HRQ1"/>
    <property type="match status" value="1"/>
</dbReference>
<feature type="compositionally biased region" description="Polar residues" evidence="3">
    <location>
        <begin position="1"/>
        <end position="17"/>
    </location>
</feature>
<dbReference type="InterPro" id="IPR011545">
    <property type="entry name" value="DEAD/DEAH_box_helicase_dom"/>
</dbReference>
<gene>
    <name evidence="6" type="ORF">HXO61_05010</name>
</gene>
<dbReference type="GO" id="GO:0006289">
    <property type="term" value="P:nucleotide-excision repair"/>
    <property type="evidence" value="ECO:0007669"/>
    <property type="project" value="TreeGrafter"/>
</dbReference>
<evidence type="ECO:0000259" key="4">
    <source>
        <dbReference type="PROSITE" id="PS51192"/>
    </source>
</evidence>
<dbReference type="PROSITE" id="PS51194">
    <property type="entry name" value="HELICASE_CTER"/>
    <property type="match status" value="1"/>
</dbReference>
<dbReference type="Pfam" id="PF00271">
    <property type="entry name" value="Helicase_C"/>
    <property type="match status" value="1"/>
</dbReference>
<evidence type="ECO:0000313" key="7">
    <source>
        <dbReference type="Proteomes" id="UP000770330"/>
    </source>
</evidence>
<feature type="region of interest" description="Disordered" evidence="3">
    <location>
        <begin position="386"/>
        <end position="416"/>
    </location>
</feature>
<reference evidence="6" key="1">
    <citation type="submission" date="2020-04" db="EMBL/GenBank/DDBJ databases">
        <title>Deep metagenomics examines the oral microbiome during advanced dental caries in children, revealing novel taxa and co-occurrences with host molecules.</title>
        <authorList>
            <person name="Baker J.L."/>
            <person name="Morton J.T."/>
            <person name="Dinis M."/>
            <person name="Alvarez R."/>
            <person name="Tran N.C."/>
            <person name="Knight R."/>
            <person name="Edlund A."/>
        </authorList>
    </citation>
    <scope>NUCLEOTIDE SEQUENCE</scope>
    <source>
        <strain evidence="6">JCVI_39_bin.18</strain>
    </source>
</reference>
<dbReference type="Pfam" id="PF09369">
    <property type="entry name" value="MZB"/>
    <property type="match status" value="1"/>
</dbReference>
<dbReference type="CDD" id="cd18797">
    <property type="entry name" value="SF2_C_Hrq"/>
    <property type="match status" value="1"/>
</dbReference>
<dbReference type="GO" id="GO:0003676">
    <property type="term" value="F:nucleic acid binding"/>
    <property type="evidence" value="ECO:0007669"/>
    <property type="project" value="InterPro"/>
</dbReference>
<feature type="compositionally biased region" description="Polar residues" evidence="3">
    <location>
        <begin position="394"/>
        <end position="404"/>
    </location>
</feature>
<evidence type="ECO:0000256" key="2">
    <source>
        <dbReference type="ARBA" id="ARBA00022840"/>
    </source>
</evidence>
<dbReference type="CDD" id="cd17923">
    <property type="entry name" value="DEXHc_Hrq1-like"/>
    <property type="match status" value="1"/>
</dbReference>
<dbReference type="InterPro" id="IPR018973">
    <property type="entry name" value="MZB"/>
</dbReference>
<dbReference type="EMBL" id="JABZXO010000009">
    <property type="protein sequence ID" value="MBF1657271.1"/>
    <property type="molecule type" value="Genomic_DNA"/>
</dbReference>
<name>A0A930PQB1_9MICC</name>
<dbReference type="RefSeq" id="WP_303944597.1">
    <property type="nucleotide sequence ID" value="NZ_JABZXO010000009.1"/>
</dbReference>
<proteinExistence type="predicted"/>
<keyword evidence="1" id="KW-0547">Nucleotide-binding</keyword>
<feature type="domain" description="Helicase C-terminal" evidence="5">
    <location>
        <begin position="422"/>
        <end position="574"/>
    </location>
</feature>
<sequence>MEPMPHSTSPQNANQHPEQLPAHPHEQGQSAAHPKTPRYRELPASAQQVLASLLPEAARTGSLPEQVTHIHTIAAREASYAPWPQWLHPRVVEAFESLGIAEPYAHQVQAADAAHAGLDAALAASAARYGWQAGRIEAERVESERHEAGRIEAPTPAHAEGAKSAGSGGHVIVATGTASGKTLSYLMPTLDAIYRASCGEPVSSTSAYSGAENLNNRANVLYISPAKALSADQLTALTSYNLPGLHAASYDGDTPTGERRWIREHANFILTTPDMLNYSILSNHRQWASFLRGLRYVVLDEAHSYRGVFGAHIANLLRRLRRVCALYRTVPVFYGASATSSNPVESFSKLIGVPQQAVTTITESTSARGETTVALWEPEFMPPKAHDQLAKGARSTQQQAVQSKAEQEAPRRVSPVEQGAQMLTDLVLSRTRSLVFAGSRRSVEILSQKTQRYLDEVEAGLAHRVAAYRAGYTPEERRELERKLRNGELLGLASTSALELGIDISGLDAVLVAGWPGTRASFMQRVGRAGRSGQDALAVLIADDNPLDTYLVHHPEAIFGQEVEATVFDPTNPYVLSPQLCAAAQEAPLRAEELSLFGPHTAALLDRLVQQGYLRRRPDGWYWTHAESAADLVDIRGTGGGPYQLIDAEDGTLVGTMDAAHAMSQGHPGAIYIHQSAQYVVESLSEGERVILLSRVYPDYYTRAVESTEVRILAERARVSYGAQNAVGEAVPAETAPGASVPVESASGEQQLAPLTMHRGQVQVTDQVTGYRRFSVYGGEYLGEEAQPMPPEVLMTEAVWFTFEPSYLFGAGVTEEDGPGTLHAAEHAAIGLLPLIATSDRWDLGGLSTLLHVDTGRPTIFVYDAAPGGAGISERGFNAVTQWLSATLEAIESCGCDNGCPSCVHSPKCGNRNEPLSKQGARALLQAMLRSMAEA</sequence>
<keyword evidence="2" id="KW-0067">ATP-binding</keyword>
<dbReference type="SUPFAM" id="SSF52540">
    <property type="entry name" value="P-loop containing nucleoside triphosphate hydrolases"/>
    <property type="match status" value="1"/>
</dbReference>
<comment type="caution">
    <text evidence="6">The sequence shown here is derived from an EMBL/GenBank/DDBJ whole genome shotgun (WGS) entry which is preliminary data.</text>
</comment>
<evidence type="ECO:0000256" key="3">
    <source>
        <dbReference type="SAM" id="MobiDB-lite"/>
    </source>
</evidence>
<dbReference type="Proteomes" id="UP000770330">
    <property type="component" value="Unassembled WGS sequence"/>
</dbReference>
<dbReference type="InterPro" id="IPR001650">
    <property type="entry name" value="Helicase_C-like"/>
</dbReference>
<feature type="domain" description="Helicase ATP-binding" evidence="4">
    <location>
        <begin position="162"/>
        <end position="358"/>
    </location>
</feature>
<dbReference type="SMART" id="SM00487">
    <property type="entry name" value="DEXDc"/>
    <property type="match status" value="1"/>
</dbReference>
<dbReference type="Pfam" id="PF22982">
    <property type="entry name" value="WHD_HRQ1"/>
    <property type="match status" value="1"/>
</dbReference>
<dbReference type="Gene3D" id="3.40.50.300">
    <property type="entry name" value="P-loop containing nucleotide triphosphate hydrolases"/>
    <property type="match status" value="2"/>
</dbReference>
<dbReference type="GO" id="GO:0043138">
    <property type="term" value="F:3'-5' DNA helicase activity"/>
    <property type="evidence" value="ECO:0007669"/>
    <property type="project" value="TreeGrafter"/>
</dbReference>
<organism evidence="6 7">
    <name type="scientific">Rothia mucilaginosa</name>
    <dbReference type="NCBI Taxonomy" id="43675"/>
    <lineage>
        <taxon>Bacteria</taxon>
        <taxon>Bacillati</taxon>
        <taxon>Actinomycetota</taxon>
        <taxon>Actinomycetes</taxon>
        <taxon>Micrococcales</taxon>
        <taxon>Micrococcaceae</taxon>
        <taxon>Rothia</taxon>
    </lineage>
</organism>
<dbReference type="PROSITE" id="PS51192">
    <property type="entry name" value="HELICASE_ATP_BIND_1"/>
    <property type="match status" value="1"/>
</dbReference>
<dbReference type="SMART" id="SM00490">
    <property type="entry name" value="HELICc"/>
    <property type="match status" value="1"/>
</dbReference>
<protein>
    <submittedName>
        <fullName evidence="6">DUF1998 domain-containing protein</fullName>
    </submittedName>
</protein>